<dbReference type="PANTHER" id="PTHR31579">
    <property type="entry name" value="OS03G0796600 PROTEIN"/>
    <property type="match status" value="1"/>
</dbReference>
<evidence type="ECO:0000256" key="1">
    <source>
        <dbReference type="SAM" id="MobiDB-lite"/>
    </source>
</evidence>
<comment type="caution">
    <text evidence="2">The sequence shown here is derived from an EMBL/GenBank/DDBJ whole genome shotgun (WGS) entry which is preliminary data.</text>
</comment>
<protein>
    <recommendedName>
        <fullName evidence="4">Plant-specific domain TIGR01615 family protein</fullName>
    </recommendedName>
</protein>
<keyword evidence="3" id="KW-1185">Reference proteome</keyword>
<evidence type="ECO:0008006" key="4">
    <source>
        <dbReference type="Google" id="ProtNLM"/>
    </source>
</evidence>
<dbReference type="Pfam" id="PF04720">
    <property type="entry name" value="PDDEXK_6"/>
    <property type="match status" value="1"/>
</dbReference>
<dbReference type="Proteomes" id="UP000886595">
    <property type="component" value="Unassembled WGS sequence"/>
</dbReference>
<dbReference type="NCBIfam" id="TIGR01615">
    <property type="entry name" value="A_thal_3542"/>
    <property type="match status" value="1"/>
</dbReference>
<organism evidence="2 3">
    <name type="scientific">Brassica carinata</name>
    <name type="common">Ethiopian mustard</name>
    <name type="synonym">Abyssinian cabbage</name>
    <dbReference type="NCBI Taxonomy" id="52824"/>
    <lineage>
        <taxon>Eukaryota</taxon>
        <taxon>Viridiplantae</taxon>
        <taxon>Streptophyta</taxon>
        <taxon>Embryophyta</taxon>
        <taxon>Tracheophyta</taxon>
        <taxon>Spermatophyta</taxon>
        <taxon>Magnoliopsida</taxon>
        <taxon>eudicotyledons</taxon>
        <taxon>Gunneridae</taxon>
        <taxon>Pentapetalae</taxon>
        <taxon>rosids</taxon>
        <taxon>malvids</taxon>
        <taxon>Brassicales</taxon>
        <taxon>Brassicaceae</taxon>
        <taxon>Brassiceae</taxon>
        <taxon>Brassica</taxon>
    </lineage>
</organism>
<dbReference type="OrthoDB" id="548115at2759"/>
<evidence type="ECO:0000313" key="2">
    <source>
        <dbReference type="EMBL" id="KAG2318171.1"/>
    </source>
</evidence>
<reference evidence="2 3" key="1">
    <citation type="submission" date="2020-02" db="EMBL/GenBank/DDBJ databases">
        <authorList>
            <person name="Ma Q."/>
            <person name="Huang Y."/>
            <person name="Song X."/>
            <person name="Pei D."/>
        </authorList>
    </citation>
    <scope>NUCLEOTIDE SEQUENCE [LARGE SCALE GENOMIC DNA]</scope>
    <source>
        <strain evidence="2">Sxm20200214</strain>
        <tissue evidence="2">Leaf</tissue>
    </source>
</reference>
<dbReference type="InterPro" id="IPR006502">
    <property type="entry name" value="PDDEXK-like"/>
</dbReference>
<dbReference type="AlphaFoldDB" id="A0A8X7VV27"/>
<name>A0A8X7VV27_BRACI</name>
<proteinExistence type="predicted"/>
<feature type="region of interest" description="Disordered" evidence="1">
    <location>
        <begin position="110"/>
        <end position="131"/>
    </location>
</feature>
<gene>
    <name evidence="2" type="ORF">Bca52824_021293</name>
</gene>
<accession>A0A8X7VV27</accession>
<dbReference type="PANTHER" id="PTHR31579:SF61">
    <property type="entry name" value="DNA-DIRECTED RNA POLYMERASE"/>
    <property type="match status" value="1"/>
</dbReference>
<evidence type="ECO:0000313" key="3">
    <source>
        <dbReference type="Proteomes" id="UP000886595"/>
    </source>
</evidence>
<sequence>MLTNQEVPNSSLSSRFHAFHERRVLFFYKNSSPPREFLYTHIEVSKKMGFSRAKRVTDPLADEARARLVGCSFSSGSEHTGDEDYDDDSPCLSDLVQGFLEDEVNNTVHDESRWCDNDSDSDSSSDSERADLPDYADDIARILRNSLREDNYGRMVLFHVAKAMEMLSSSSSLGSDQEQRAVLRRKLMSLLRELGHNAAICKTKWKSSGGGLTAGNHEFIDVVYTPAATSSQTVRYIVDIDFKSHFQIARPTVQYARVLQSLPAIFVGRGEDLKRILRLVCDATRVSLRSRGLTLPPWRKTVTCRRGGLVHTNAPSTRRRLLPPLTPSCVVPSVVSITPSVAVFLCGLDKVK</sequence>
<dbReference type="EMBL" id="JAAMPC010000004">
    <property type="protein sequence ID" value="KAG2318171.1"/>
    <property type="molecule type" value="Genomic_DNA"/>
</dbReference>